<dbReference type="GO" id="GO:0001881">
    <property type="term" value="P:receptor recycling"/>
    <property type="evidence" value="ECO:0007669"/>
    <property type="project" value="InterPro"/>
</dbReference>
<dbReference type="PANTHER" id="PTHR36682">
    <property type="entry name" value="RAB15 EFFECTOR PROTEIN"/>
    <property type="match status" value="1"/>
</dbReference>
<evidence type="ECO:0000313" key="2">
    <source>
        <dbReference type="Proteomes" id="UP000472260"/>
    </source>
</evidence>
<name>A0A671KPP4_9TELE</name>
<reference evidence="1" key="2">
    <citation type="submission" date="2025-09" db="UniProtKB">
        <authorList>
            <consortium name="Ensembl"/>
        </authorList>
    </citation>
    <scope>IDENTIFICATION</scope>
</reference>
<sequence>MTFGELKQSLKKQTKEYLIQISSRTKEYLLFRDPENKFHPSPSTLSEIFLMTYIQRSKQKILLGAHWVWTVLDQPSKNPWSGFFICRKELRGTVFRYLQRHHAHEDGGVLLLHRQTVMCFSSFFGRQNDEGNIYGLLTACVDAVRRLLSQ</sequence>
<dbReference type="AlphaFoldDB" id="A0A671KPP4"/>
<dbReference type="Proteomes" id="UP000472260">
    <property type="component" value="Unassembled WGS sequence"/>
</dbReference>
<dbReference type="PANTHER" id="PTHR36682:SF1">
    <property type="entry name" value="RAB15 EFFECTOR PROTEIN"/>
    <property type="match status" value="1"/>
</dbReference>
<evidence type="ECO:0000313" key="1">
    <source>
        <dbReference type="Ensembl" id="ENSSANP00000009489.1"/>
    </source>
</evidence>
<dbReference type="Ensembl" id="ENSSANT00000010164.1">
    <property type="protein sequence ID" value="ENSSANP00000009489.1"/>
    <property type="gene ID" value="ENSSANG00000005273.1"/>
</dbReference>
<protein>
    <submittedName>
        <fullName evidence="1">Sb:cb470</fullName>
    </submittedName>
</protein>
<dbReference type="Pfam" id="PF15208">
    <property type="entry name" value="Rab15_effector"/>
    <property type="match status" value="1"/>
</dbReference>
<keyword evidence="2" id="KW-1185">Reference proteome</keyword>
<proteinExistence type="predicted"/>
<dbReference type="InterPro" id="IPR027985">
    <property type="entry name" value="Rab15_effector"/>
</dbReference>
<organism evidence="1 2">
    <name type="scientific">Sinocyclocheilus anshuiensis</name>
    <dbReference type="NCBI Taxonomy" id="1608454"/>
    <lineage>
        <taxon>Eukaryota</taxon>
        <taxon>Metazoa</taxon>
        <taxon>Chordata</taxon>
        <taxon>Craniata</taxon>
        <taxon>Vertebrata</taxon>
        <taxon>Euteleostomi</taxon>
        <taxon>Actinopterygii</taxon>
        <taxon>Neopterygii</taxon>
        <taxon>Teleostei</taxon>
        <taxon>Ostariophysi</taxon>
        <taxon>Cypriniformes</taxon>
        <taxon>Cyprinidae</taxon>
        <taxon>Cyprininae</taxon>
        <taxon>Sinocyclocheilus</taxon>
    </lineage>
</organism>
<reference evidence="1" key="1">
    <citation type="submission" date="2025-08" db="UniProtKB">
        <authorList>
            <consortium name="Ensembl"/>
        </authorList>
    </citation>
    <scope>IDENTIFICATION</scope>
</reference>
<accession>A0A671KPP4</accession>